<evidence type="ECO:0000256" key="1">
    <source>
        <dbReference type="ARBA" id="ARBA00010641"/>
    </source>
</evidence>
<dbReference type="InterPro" id="IPR039425">
    <property type="entry name" value="RNA_pol_sigma-70-like"/>
</dbReference>
<evidence type="ECO:0000256" key="4">
    <source>
        <dbReference type="ARBA" id="ARBA00023125"/>
    </source>
</evidence>
<dbReference type="InterPro" id="IPR036388">
    <property type="entry name" value="WH-like_DNA-bd_sf"/>
</dbReference>
<dbReference type="SUPFAM" id="SSF88946">
    <property type="entry name" value="Sigma2 domain of RNA polymerase sigma factors"/>
    <property type="match status" value="1"/>
</dbReference>
<dbReference type="GO" id="GO:0016987">
    <property type="term" value="F:sigma factor activity"/>
    <property type="evidence" value="ECO:0007669"/>
    <property type="project" value="UniProtKB-KW"/>
</dbReference>
<dbReference type="GO" id="GO:0003677">
    <property type="term" value="F:DNA binding"/>
    <property type="evidence" value="ECO:0007669"/>
    <property type="project" value="UniProtKB-KW"/>
</dbReference>
<evidence type="ECO:0000259" key="7">
    <source>
        <dbReference type="Pfam" id="PF04545"/>
    </source>
</evidence>
<feature type="domain" description="RNA polymerase sigma-70 region 4" evidence="7">
    <location>
        <begin position="90"/>
        <end position="138"/>
    </location>
</feature>
<evidence type="ECO:0000256" key="5">
    <source>
        <dbReference type="ARBA" id="ARBA00023163"/>
    </source>
</evidence>
<gene>
    <name evidence="8" type="ORF">S01H4_48018</name>
</gene>
<dbReference type="GO" id="GO:0006352">
    <property type="term" value="P:DNA-templated transcription initiation"/>
    <property type="evidence" value="ECO:0007669"/>
    <property type="project" value="InterPro"/>
</dbReference>
<organism evidence="8">
    <name type="scientific">marine sediment metagenome</name>
    <dbReference type="NCBI Taxonomy" id="412755"/>
    <lineage>
        <taxon>unclassified sequences</taxon>
        <taxon>metagenomes</taxon>
        <taxon>ecological metagenomes</taxon>
    </lineage>
</organism>
<name>X1CAB3_9ZZZZ</name>
<dbReference type="NCBIfam" id="TIGR02937">
    <property type="entry name" value="sigma70-ECF"/>
    <property type="match status" value="1"/>
</dbReference>
<proteinExistence type="inferred from homology"/>
<accession>X1CAB3</accession>
<keyword evidence="3" id="KW-0731">Sigma factor</keyword>
<comment type="caution">
    <text evidence="8">The sequence shown here is derived from an EMBL/GenBank/DDBJ whole genome shotgun (WGS) entry which is preliminary data.</text>
</comment>
<feature type="non-terminal residue" evidence="8">
    <location>
        <position position="1"/>
    </location>
</feature>
<dbReference type="Pfam" id="PF04542">
    <property type="entry name" value="Sigma70_r2"/>
    <property type="match status" value="1"/>
</dbReference>
<dbReference type="InterPro" id="IPR013325">
    <property type="entry name" value="RNA_pol_sigma_r2"/>
</dbReference>
<evidence type="ECO:0000256" key="2">
    <source>
        <dbReference type="ARBA" id="ARBA00023015"/>
    </source>
</evidence>
<comment type="similarity">
    <text evidence="1">Belongs to the sigma-70 factor family. ECF subfamily.</text>
</comment>
<reference evidence="8" key="1">
    <citation type="journal article" date="2014" name="Front. Microbiol.">
        <title>High frequency of phylogenetically diverse reductive dehalogenase-homologous genes in deep subseafloor sedimentary metagenomes.</title>
        <authorList>
            <person name="Kawai M."/>
            <person name="Futagami T."/>
            <person name="Toyoda A."/>
            <person name="Takaki Y."/>
            <person name="Nishi S."/>
            <person name="Hori S."/>
            <person name="Arai W."/>
            <person name="Tsubouchi T."/>
            <person name="Morono Y."/>
            <person name="Uchiyama I."/>
            <person name="Ito T."/>
            <person name="Fujiyama A."/>
            <person name="Inagaki F."/>
            <person name="Takami H."/>
        </authorList>
    </citation>
    <scope>NUCLEOTIDE SEQUENCE</scope>
    <source>
        <strain evidence="8">Expedition CK06-06</strain>
    </source>
</reference>
<keyword evidence="2" id="KW-0805">Transcription regulation</keyword>
<dbReference type="SUPFAM" id="SSF88659">
    <property type="entry name" value="Sigma3 and sigma4 domains of RNA polymerase sigma factors"/>
    <property type="match status" value="1"/>
</dbReference>
<keyword evidence="5" id="KW-0804">Transcription</keyword>
<dbReference type="InterPro" id="IPR007630">
    <property type="entry name" value="RNA_pol_sigma70_r4"/>
</dbReference>
<evidence type="ECO:0000256" key="3">
    <source>
        <dbReference type="ARBA" id="ARBA00023082"/>
    </source>
</evidence>
<keyword evidence="4" id="KW-0238">DNA-binding</keyword>
<protein>
    <recommendedName>
        <fullName evidence="9">Sigma-70 family RNA polymerase sigma factor</fullName>
    </recommendedName>
</protein>
<evidence type="ECO:0000259" key="6">
    <source>
        <dbReference type="Pfam" id="PF04542"/>
    </source>
</evidence>
<dbReference type="InterPro" id="IPR014284">
    <property type="entry name" value="RNA_pol_sigma-70_dom"/>
</dbReference>
<dbReference type="Gene3D" id="1.10.1740.10">
    <property type="match status" value="1"/>
</dbReference>
<evidence type="ECO:0000313" key="8">
    <source>
        <dbReference type="EMBL" id="GAG90187.1"/>
    </source>
</evidence>
<dbReference type="PANTHER" id="PTHR43133">
    <property type="entry name" value="RNA POLYMERASE ECF-TYPE SIGMA FACTO"/>
    <property type="match status" value="1"/>
</dbReference>
<dbReference type="InterPro" id="IPR007627">
    <property type="entry name" value="RNA_pol_sigma70_r2"/>
</dbReference>
<dbReference type="Gene3D" id="1.10.10.10">
    <property type="entry name" value="Winged helix-like DNA-binding domain superfamily/Winged helix DNA-binding domain"/>
    <property type="match status" value="1"/>
</dbReference>
<dbReference type="PANTHER" id="PTHR43133:SF57">
    <property type="entry name" value="RNA POLYMERASE SIGMA-70 FACTOR"/>
    <property type="match status" value="1"/>
</dbReference>
<dbReference type="InterPro" id="IPR013324">
    <property type="entry name" value="RNA_pol_sigma_r3/r4-like"/>
</dbReference>
<sequence length="144" mass="15977">RLGNQAEAEDLSQEVFVKALEAIGSYKWRNLPFASWLFRIAHNQIVDYLRKHTKVRESPFDDNNMISIGEASPASVAEQGLEIEELIDAVKKLSPAQREVISLRFGAELSIAEVAEALGKSPGTVKALQYNGIVALRKMLLANR</sequence>
<dbReference type="EMBL" id="BART01027026">
    <property type="protein sequence ID" value="GAG90187.1"/>
    <property type="molecule type" value="Genomic_DNA"/>
</dbReference>
<dbReference type="Pfam" id="PF04545">
    <property type="entry name" value="Sigma70_r4"/>
    <property type="match status" value="1"/>
</dbReference>
<dbReference type="CDD" id="cd06171">
    <property type="entry name" value="Sigma70_r4"/>
    <property type="match status" value="1"/>
</dbReference>
<dbReference type="AlphaFoldDB" id="X1CAB3"/>
<feature type="domain" description="RNA polymerase sigma-70 region 2" evidence="6">
    <location>
        <begin position="2"/>
        <end position="54"/>
    </location>
</feature>
<evidence type="ECO:0008006" key="9">
    <source>
        <dbReference type="Google" id="ProtNLM"/>
    </source>
</evidence>